<evidence type="ECO:0000256" key="11">
    <source>
        <dbReference type="ARBA" id="ARBA00044247"/>
    </source>
</evidence>
<keyword evidence="4 12" id="KW-0679">Respiratory chain</keyword>
<name>A0A6A6P1X2_9PEZI</name>
<evidence type="ECO:0000256" key="1">
    <source>
        <dbReference type="ARBA" id="ARBA00004434"/>
    </source>
</evidence>
<dbReference type="Proteomes" id="UP000799766">
    <property type="component" value="Unassembled WGS sequence"/>
</dbReference>
<evidence type="ECO:0000256" key="7">
    <source>
        <dbReference type="ARBA" id="ARBA00022982"/>
    </source>
</evidence>
<keyword evidence="7 12" id="KW-0249">Electron transport</keyword>
<proteinExistence type="inferred from homology"/>
<evidence type="ECO:0000256" key="10">
    <source>
        <dbReference type="ARBA" id="ARBA00023136"/>
    </source>
</evidence>
<evidence type="ECO:0000313" key="14">
    <source>
        <dbReference type="Proteomes" id="UP000799766"/>
    </source>
</evidence>
<keyword evidence="3 12" id="KW-0813">Transport</keyword>
<keyword evidence="10" id="KW-0472">Membrane</keyword>
<dbReference type="PANTHER" id="PTHR12980">
    <property type="entry name" value="UBIQUINOL-CYTOCHROME C REDUCTASE COMPLEX, SUBUNIT X"/>
    <property type="match status" value="1"/>
</dbReference>
<dbReference type="GO" id="GO:0005743">
    <property type="term" value="C:mitochondrial inner membrane"/>
    <property type="evidence" value="ECO:0007669"/>
    <property type="project" value="UniProtKB-SubCell"/>
</dbReference>
<dbReference type="PANTHER" id="PTHR12980:SF0">
    <property type="entry name" value="CYTOCHROME B-C1 COMPLEX SUBUNIT 9"/>
    <property type="match status" value="1"/>
</dbReference>
<dbReference type="GO" id="GO:0006122">
    <property type="term" value="P:mitochondrial electron transport, ubiquinol to cytochrome c"/>
    <property type="evidence" value="ECO:0007669"/>
    <property type="project" value="UniProtKB-UniRule"/>
</dbReference>
<keyword evidence="8" id="KW-1133">Transmembrane helix</keyword>
<evidence type="ECO:0000256" key="12">
    <source>
        <dbReference type="RuleBase" id="RU368056"/>
    </source>
</evidence>
<comment type="function">
    <text evidence="12">Component of the ubiquinol-cytochrome c oxidoreductase, a multisubunit transmembrane complex that is part of the mitochondrial electron transport chain which drives oxidative phosphorylation. The complex plays an important role in the uptake of multiple carbon sources present in different host niches.</text>
</comment>
<evidence type="ECO:0000256" key="8">
    <source>
        <dbReference type="ARBA" id="ARBA00022989"/>
    </source>
</evidence>
<dbReference type="SUPFAM" id="SSF81514">
    <property type="entry name" value="Subunit X (non-heme 7 kDa protein) of cytochrome bc1 complex (Ubiquinol-cytochrome c reductase)"/>
    <property type="match status" value="1"/>
</dbReference>
<evidence type="ECO:0000256" key="4">
    <source>
        <dbReference type="ARBA" id="ARBA00022660"/>
    </source>
</evidence>
<comment type="similarity">
    <text evidence="2 12">Belongs to the UQCR10/QCR9 family.</text>
</comment>
<dbReference type="EMBL" id="MU001680">
    <property type="protein sequence ID" value="KAF2457443.1"/>
    <property type="molecule type" value="Genomic_DNA"/>
</dbReference>
<keyword evidence="14" id="KW-1185">Reference proteome</keyword>
<organism evidence="13 14">
    <name type="scientific">Lineolata rhizophorae</name>
    <dbReference type="NCBI Taxonomy" id="578093"/>
    <lineage>
        <taxon>Eukaryota</taxon>
        <taxon>Fungi</taxon>
        <taxon>Dikarya</taxon>
        <taxon>Ascomycota</taxon>
        <taxon>Pezizomycotina</taxon>
        <taxon>Dothideomycetes</taxon>
        <taxon>Dothideomycetes incertae sedis</taxon>
        <taxon>Lineolatales</taxon>
        <taxon>Lineolataceae</taxon>
        <taxon>Lineolata</taxon>
    </lineage>
</organism>
<dbReference type="AlphaFoldDB" id="A0A6A6P1X2"/>
<comment type="subcellular location">
    <subcellularLocation>
        <location evidence="1 12">Mitochondrion inner membrane</location>
        <topology evidence="1 12">Single-pass membrane protein</topology>
    </subcellularLocation>
</comment>
<protein>
    <recommendedName>
        <fullName evidence="11 12">Complex III subunit 9</fullName>
    </recommendedName>
</protein>
<comment type="subunit">
    <text evidence="12">Component of the ubiquinol-cytochrome c oxidoreductase (cytochrome b-c1 complex, complex III, CIII), a multisubunit enzyme composed of 3 respiratory subunits cytochrome b, cytochrome c1 and Rieske protein, 2 core protein subunits, and additional low-molecular weight protein subunits.</text>
</comment>
<keyword evidence="9 12" id="KW-0496">Mitochondrion</keyword>
<gene>
    <name evidence="13" type="ORF">BDY21DRAFT_343855</name>
</gene>
<evidence type="ECO:0000256" key="2">
    <source>
        <dbReference type="ARBA" id="ARBA00007856"/>
    </source>
</evidence>
<keyword evidence="6 12" id="KW-0999">Mitochondrion inner membrane</keyword>
<sequence>MAGVLSTLYQGLVRTNTRYLAVIFGSAFAIQLSFDKGSDKLWDTLNSGRQWKDIKYRYMEKDEEEEE</sequence>
<reference evidence="13" key="1">
    <citation type="journal article" date="2020" name="Stud. Mycol.">
        <title>101 Dothideomycetes genomes: a test case for predicting lifestyles and emergence of pathogens.</title>
        <authorList>
            <person name="Haridas S."/>
            <person name="Albert R."/>
            <person name="Binder M."/>
            <person name="Bloem J."/>
            <person name="Labutti K."/>
            <person name="Salamov A."/>
            <person name="Andreopoulos B."/>
            <person name="Baker S."/>
            <person name="Barry K."/>
            <person name="Bills G."/>
            <person name="Bluhm B."/>
            <person name="Cannon C."/>
            <person name="Castanera R."/>
            <person name="Culley D."/>
            <person name="Daum C."/>
            <person name="Ezra D."/>
            <person name="Gonzalez J."/>
            <person name="Henrissat B."/>
            <person name="Kuo A."/>
            <person name="Liang C."/>
            <person name="Lipzen A."/>
            <person name="Lutzoni F."/>
            <person name="Magnuson J."/>
            <person name="Mondo S."/>
            <person name="Nolan M."/>
            <person name="Ohm R."/>
            <person name="Pangilinan J."/>
            <person name="Park H.-J."/>
            <person name="Ramirez L."/>
            <person name="Alfaro M."/>
            <person name="Sun H."/>
            <person name="Tritt A."/>
            <person name="Yoshinaga Y."/>
            <person name="Zwiers L.-H."/>
            <person name="Turgeon B."/>
            <person name="Goodwin S."/>
            <person name="Spatafora J."/>
            <person name="Crous P."/>
            <person name="Grigoriev I."/>
        </authorList>
    </citation>
    <scope>NUCLEOTIDE SEQUENCE</scope>
    <source>
        <strain evidence="13">ATCC 16933</strain>
    </source>
</reference>
<keyword evidence="5" id="KW-0812">Transmembrane</keyword>
<evidence type="ECO:0000313" key="13">
    <source>
        <dbReference type="EMBL" id="KAF2457443.1"/>
    </source>
</evidence>
<dbReference type="InterPro" id="IPR008027">
    <property type="entry name" value="QCR9"/>
</dbReference>
<dbReference type="Pfam" id="PF05365">
    <property type="entry name" value="UCR_UQCRX_QCR9"/>
    <property type="match status" value="1"/>
</dbReference>
<evidence type="ECO:0000256" key="3">
    <source>
        <dbReference type="ARBA" id="ARBA00022448"/>
    </source>
</evidence>
<evidence type="ECO:0000256" key="9">
    <source>
        <dbReference type="ARBA" id="ARBA00023128"/>
    </source>
</evidence>
<dbReference type="InterPro" id="IPR036656">
    <property type="entry name" value="QCR9_sf"/>
</dbReference>
<dbReference type="FunFam" id="1.20.5.260:FF:000001">
    <property type="entry name" value="Cytochrome b-c1 complex subunit 9"/>
    <property type="match status" value="1"/>
</dbReference>
<accession>A0A6A6P1X2</accession>
<dbReference type="GO" id="GO:0045275">
    <property type="term" value="C:respiratory chain complex III"/>
    <property type="evidence" value="ECO:0007669"/>
    <property type="project" value="UniProtKB-UniRule"/>
</dbReference>
<dbReference type="OrthoDB" id="44067at2759"/>
<dbReference type="Gene3D" id="1.20.5.260">
    <property type="entry name" value="Cytochrome b-c1 complex subunit 9"/>
    <property type="match status" value="1"/>
</dbReference>
<evidence type="ECO:0000256" key="5">
    <source>
        <dbReference type="ARBA" id="ARBA00022692"/>
    </source>
</evidence>
<evidence type="ECO:0000256" key="6">
    <source>
        <dbReference type="ARBA" id="ARBA00022792"/>
    </source>
</evidence>